<dbReference type="Proteomes" id="UP000007391">
    <property type="component" value="Chromosome"/>
</dbReference>
<keyword evidence="5 6" id="KW-0472">Membrane</keyword>
<dbReference type="HOGENOM" id="CLU_007946_15_12_2"/>
<evidence type="ECO:0000256" key="6">
    <source>
        <dbReference type="SAM" id="Phobius"/>
    </source>
</evidence>
<dbReference type="EMBL" id="CP003423">
    <property type="protein sequence ID" value="AFH42134.1"/>
    <property type="molecule type" value="Genomic_DNA"/>
</dbReference>
<dbReference type="KEGG" id="ffo:FFONT_0142"/>
<dbReference type="GO" id="GO:0005886">
    <property type="term" value="C:plasma membrane"/>
    <property type="evidence" value="ECO:0007669"/>
    <property type="project" value="UniProtKB-SubCell"/>
</dbReference>
<reference evidence="8" key="1">
    <citation type="submission" date="2012-03" db="EMBL/GenBank/DDBJ databases">
        <title>Fervidicoccus fontis complete genome analysis confirms its distinct phylogenetic position and predicts its environmental function.</title>
        <authorList>
            <person name="Lebedinsky A.V."/>
            <person name="Mardanov A.V."/>
            <person name="Gumerov V.M."/>
            <person name="Beletsky A.V."/>
            <person name="Kublanov I.V."/>
            <person name="Perevalova A.A."/>
            <person name="Bonch-Osmolovskaya E.A."/>
            <person name="Ravin N.V."/>
            <person name="Skryabin K.G."/>
        </authorList>
    </citation>
    <scope>NUCLEOTIDE SEQUENCE [LARGE SCALE GENOMIC DNA]</scope>
    <source>
        <strain evidence="8">DSM 19380 / VKM B-2539 / Kam940</strain>
    </source>
</reference>
<dbReference type="RefSeq" id="WP_014557283.1">
    <property type="nucleotide sequence ID" value="NC_017461.1"/>
</dbReference>
<evidence type="ECO:0000256" key="5">
    <source>
        <dbReference type="ARBA" id="ARBA00023136"/>
    </source>
</evidence>
<sequence>MEEKNKEAQKLELKKVLSFWMIWGIAVGAVVGDGIFTFTGYAVASAGSSVIIAYLIAGITQMALMLSFGELVVWKPSAGGPSIWVKELLGEKWELVSSVSYSIGWIIAGGSTGLATGTYVYWLLDYAGIHLGNITLWVTVFAILFNVIFAIMNILGVDIAAKAQLIMVLFLVAIMVAYAAFATPHINFSYFKENFMPNGFFGFLAAIPIGVYAYMGASTIIFSGEEAKRPIDISRALFWSSLTFIILYSWDLVCAVGTIPYNEVVVFYQALYSTSAERLWGPAGGLIITFGAWLAAATCILMGTMYQPPRNLYDLSRRGYKVPKWWGYLHPKYKTPTYATLFVLVISIILIILGAMAGQTTVYAMLGYSLVWAWAVSWIFTLAAAIQLRKKHKDVIEKLPWKVPLWPLTPAFAVISLGLIFFAMILDMFLSYGALTAFVTILGNLTWTILLIIATKYIIPKNK</sequence>
<comment type="subcellular location">
    <subcellularLocation>
        <location evidence="1">Cell membrane</location>
        <topology evidence="1">Multi-pass membrane protein</topology>
    </subcellularLocation>
</comment>
<dbReference type="PANTHER" id="PTHR42770:SF11">
    <property type="entry name" value="INNER MEMBRANE TRANSPORT PROTEIN YBAT"/>
    <property type="match status" value="1"/>
</dbReference>
<feature type="transmembrane region" description="Helical" evidence="6">
    <location>
        <begin position="95"/>
        <end position="122"/>
    </location>
</feature>
<dbReference type="InterPro" id="IPR002293">
    <property type="entry name" value="AA/rel_permease1"/>
</dbReference>
<dbReference type="PIRSF" id="PIRSF006060">
    <property type="entry name" value="AA_transporter"/>
    <property type="match status" value="1"/>
</dbReference>
<evidence type="ECO:0000256" key="1">
    <source>
        <dbReference type="ARBA" id="ARBA00004651"/>
    </source>
</evidence>
<dbReference type="InParanoid" id="H9ZZH7"/>
<dbReference type="GeneID" id="12449207"/>
<dbReference type="OrthoDB" id="43026at2157"/>
<feature type="transmembrane region" description="Helical" evidence="6">
    <location>
        <begin position="20"/>
        <end position="44"/>
    </location>
</feature>
<keyword evidence="8" id="KW-1185">Reference proteome</keyword>
<organism evidence="7 8">
    <name type="scientific">Fervidicoccus fontis (strain DSM 19380 / JCM 18336 / VKM B-2539 / Kam940)</name>
    <dbReference type="NCBI Taxonomy" id="1163730"/>
    <lineage>
        <taxon>Archaea</taxon>
        <taxon>Thermoproteota</taxon>
        <taxon>Thermoprotei</taxon>
        <taxon>Fervidicoccales</taxon>
        <taxon>Fervidicoccaceae</taxon>
        <taxon>Fervidicoccus</taxon>
    </lineage>
</organism>
<dbReference type="AlphaFoldDB" id="H9ZZH7"/>
<dbReference type="GO" id="GO:0022857">
    <property type="term" value="F:transmembrane transporter activity"/>
    <property type="evidence" value="ECO:0007669"/>
    <property type="project" value="InterPro"/>
</dbReference>
<feature type="transmembrane region" description="Helical" evidence="6">
    <location>
        <begin position="236"/>
        <end position="259"/>
    </location>
</feature>
<feature type="transmembrane region" description="Helical" evidence="6">
    <location>
        <begin position="279"/>
        <end position="302"/>
    </location>
</feature>
<dbReference type="Gene3D" id="1.20.1740.10">
    <property type="entry name" value="Amino acid/polyamine transporter I"/>
    <property type="match status" value="1"/>
</dbReference>
<reference evidence="7 8" key="2">
    <citation type="journal article" date="2014" name="Extremophiles">
        <title>Analysis of the complete genome of Fervidococcus fontis confirms the distinct phylogenetic position of the order Fervidicoccales and suggests its environmental function.</title>
        <authorList>
            <person name="Lebedinsky A.V."/>
            <person name="Mardanov A.V."/>
            <person name="Kublanov I.V."/>
            <person name="Gumerov V.M."/>
            <person name="Beletsky A.V."/>
            <person name="Perevalova A.A."/>
            <person name="Bidzhieva S.Kh."/>
            <person name="Bonch-Osmolovskaya E.A."/>
            <person name="Skryabin K.G."/>
            <person name="Ravin N.V."/>
        </authorList>
    </citation>
    <scope>NUCLEOTIDE SEQUENCE [LARGE SCALE GENOMIC DNA]</scope>
    <source>
        <strain evidence="8">DSM 19380 / VKM B-2539 / Kam940</strain>
    </source>
</reference>
<feature type="transmembrane region" description="Helical" evidence="6">
    <location>
        <begin position="363"/>
        <end position="385"/>
    </location>
</feature>
<feature type="transmembrane region" description="Helical" evidence="6">
    <location>
        <begin position="50"/>
        <end position="74"/>
    </location>
</feature>
<protein>
    <submittedName>
        <fullName evidence="7">Ethanolamine transporter</fullName>
    </submittedName>
</protein>
<feature type="transmembrane region" description="Helical" evidence="6">
    <location>
        <begin position="134"/>
        <end position="156"/>
    </location>
</feature>
<keyword evidence="3 6" id="KW-0812">Transmembrane</keyword>
<evidence type="ECO:0000313" key="7">
    <source>
        <dbReference type="EMBL" id="AFH42134.1"/>
    </source>
</evidence>
<feature type="transmembrane region" description="Helical" evidence="6">
    <location>
        <begin position="338"/>
        <end position="357"/>
    </location>
</feature>
<dbReference type="PANTHER" id="PTHR42770">
    <property type="entry name" value="AMINO ACID TRANSPORTER-RELATED"/>
    <property type="match status" value="1"/>
</dbReference>
<feature type="transmembrane region" description="Helical" evidence="6">
    <location>
        <begin position="163"/>
        <end position="181"/>
    </location>
</feature>
<evidence type="ECO:0000256" key="3">
    <source>
        <dbReference type="ARBA" id="ARBA00022692"/>
    </source>
</evidence>
<dbReference type="STRING" id="1163730.FFONT_0142"/>
<dbReference type="eggNOG" id="arCOG00009">
    <property type="taxonomic scope" value="Archaea"/>
</dbReference>
<feature type="transmembrane region" description="Helical" evidence="6">
    <location>
        <begin position="405"/>
        <end position="426"/>
    </location>
</feature>
<feature type="transmembrane region" description="Helical" evidence="6">
    <location>
        <begin position="201"/>
        <end position="224"/>
    </location>
</feature>
<dbReference type="InterPro" id="IPR050367">
    <property type="entry name" value="APC_superfamily"/>
</dbReference>
<keyword evidence="4 6" id="KW-1133">Transmembrane helix</keyword>
<proteinExistence type="predicted"/>
<gene>
    <name evidence="7" type="ordered locus">FFONT_0142</name>
</gene>
<feature type="transmembrane region" description="Helical" evidence="6">
    <location>
        <begin position="432"/>
        <end position="459"/>
    </location>
</feature>
<accession>H9ZZH7</accession>
<evidence type="ECO:0000256" key="4">
    <source>
        <dbReference type="ARBA" id="ARBA00022989"/>
    </source>
</evidence>
<keyword evidence="2" id="KW-1003">Cell membrane</keyword>
<evidence type="ECO:0000256" key="2">
    <source>
        <dbReference type="ARBA" id="ARBA00022475"/>
    </source>
</evidence>
<name>H9ZZH7_FERFK</name>
<dbReference type="Pfam" id="PF13520">
    <property type="entry name" value="AA_permease_2"/>
    <property type="match status" value="1"/>
</dbReference>
<evidence type="ECO:0000313" key="8">
    <source>
        <dbReference type="Proteomes" id="UP000007391"/>
    </source>
</evidence>